<dbReference type="Proteomes" id="UP001162891">
    <property type="component" value="Chromosome"/>
</dbReference>
<sequence>MKRNRTQLVVVIVGLVVVVGILAGVKAGQIVTMVRAGESFVPPPEAVASARVEAAQWESTRAAIGSIVAVRGVTLGAELPGLVREITFESGSFVKRGAVLVKLDTSAEEAQLAAAKADASLASLSLQRTRKLRQGEANAQADLDTAEARAKQANAAVANLEATIAKKTVRAPFDGRISIRQVELGQILSPGTPIASLQAVTPIHADFWLPQQALADLKPGQRVRMHTDAFQGASWDGEVTTVNPEVDPATRNVRVRATFPNDDGRLRPGMFANVEVLSEKARPVLTIPATAVIFAPYGDSVFAVEEKKEGTRTVTVAHQKFVRTGERRGDLVAVEAGLKAGEAVVSSGAFKLRNGAPVKVDNALAPKPQLAPNPTEQ</sequence>
<dbReference type="Pfam" id="PF25917">
    <property type="entry name" value="BSH_RND"/>
    <property type="match status" value="1"/>
</dbReference>
<evidence type="ECO:0000313" key="7">
    <source>
        <dbReference type="Proteomes" id="UP001162891"/>
    </source>
</evidence>
<reference evidence="7" key="1">
    <citation type="journal article" date="2022" name="Int. J. Syst. Evol. Microbiol.">
        <title>Anaeromyxobacter oryzae sp. nov., Anaeromyxobacter diazotrophicus sp. nov. and Anaeromyxobacter paludicola sp. nov., isolated from paddy soils.</title>
        <authorList>
            <person name="Itoh H."/>
            <person name="Xu Z."/>
            <person name="Mise K."/>
            <person name="Masuda Y."/>
            <person name="Ushijima N."/>
            <person name="Hayakawa C."/>
            <person name="Shiratori Y."/>
            <person name="Senoo K."/>
        </authorList>
    </citation>
    <scope>NUCLEOTIDE SEQUENCE [LARGE SCALE GENOMIC DNA]</scope>
    <source>
        <strain evidence="7">Red232</strain>
    </source>
</reference>
<organism evidence="6 7">
    <name type="scientific">Anaeromyxobacter oryzae</name>
    <dbReference type="NCBI Taxonomy" id="2918170"/>
    <lineage>
        <taxon>Bacteria</taxon>
        <taxon>Pseudomonadati</taxon>
        <taxon>Myxococcota</taxon>
        <taxon>Myxococcia</taxon>
        <taxon>Myxococcales</taxon>
        <taxon>Cystobacterineae</taxon>
        <taxon>Anaeromyxobacteraceae</taxon>
        <taxon>Anaeromyxobacter</taxon>
    </lineage>
</organism>
<dbReference type="Gene3D" id="1.10.287.470">
    <property type="entry name" value="Helix hairpin bin"/>
    <property type="match status" value="1"/>
</dbReference>
<feature type="domain" description="Multidrug resistance protein MdtA-like alpha-helical hairpin" evidence="3">
    <location>
        <begin position="109"/>
        <end position="165"/>
    </location>
</feature>
<dbReference type="Pfam" id="PF25876">
    <property type="entry name" value="HH_MFP_RND"/>
    <property type="match status" value="1"/>
</dbReference>
<feature type="coiled-coil region" evidence="2">
    <location>
        <begin position="136"/>
        <end position="170"/>
    </location>
</feature>
<dbReference type="Gene3D" id="2.40.420.20">
    <property type="match status" value="1"/>
</dbReference>
<dbReference type="InterPro" id="IPR058625">
    <property type="entry name" value="MdtA-like_BSH"/>
</dbReference>
<evidence type="ECO:0000256" key="2">
    <source>
        <dbReference type="SAM" id="Coils"/>
    </source>
</evidence>
<dbReference type="NCBIfam" id="TIGR01730">
    <property type="entry name" value="RND_mfp"/>
    <property type="match status" value="1"/>
</dbReference>
<feature type="domain" description="CusB-like beta-barrel" evidence="5">
    <location>
        <begin position="209"/>
        <end position="278"/>
    </location>
</feature>
<dbReference type="InterPro" id="IPR006143">
    <property type="entry name" value="RND_pump_MFP"/>
</dbReference>
<dbReference type="Gene3D" id="2.40.50.100">
    <property type="match status" value="1"/>
</dbReference>
<dbReference type="PANTHER" id="PTHR30469">
    <property type="entry name" value="MULTIDRUG RESISTANCE PROTEIN MDTA"/>
    <property type="match status" value="1"/>
</dbReference>
<evidence type="ECO:0000259" key="3">
    <source>
        <dbReference type="Pfam" id="PF25876"/>
    </source>
</evidence>
<evidence type="ECO:0000256" key="1">
    <source>
        <dbReference type="ARBA" id="ARBA00009477"/>
    </source>
</evidence>
<dbReference type="SUPFAM" id="SSF111369">
    <property type="entry name" value="HlyD-like secretion proteins"/>
    <property type="match status" value="1"/>
</dbReference>
<dbReference type="EMBL" id="AP025591">
    <property type="protein sequence ID" value="BDG05163.1"/>
    <property type="molecule type" value="Genomic_DNA"/>
</dbReference>
<name>A0ABN6MZL7_9BACT</name>
<protein>
    <submittedName>
        <fullName evidence="6">MexH family multidrug efflux RND transporter periplasmic adaptor subunit</fullName>
    </submittedName>
</protein>
<dbReference type="Pfam" id="PF25954">
    <property type="entry name" value="Beta-barrel_RND_2"/>
    <property type="match status" value="1"/>
</dbReference>
<dbReference type="Gene3D" id="2.40.30.170">
    <property type="match status" value="1"/>
</dbReference>
<dbReference type="PANTHER" id="PTHR30469:SF11">
    <property type="entry name" value="BLL4320 PROTEIN"/>
    <property type="match status" value="1"/>
</dbReference>
<dbReference type="RefSeq" id="WP_248353724.1">
    <property type="nucleotide sequence ID" value="NZ_AP025591.1"/>
</dbReference>
<accession>A0ABN6MZL7</accession>
<proteinExistence type="inferred from homology"/>
<dbReference type="InterPro" id="IPR058624">
    <property type="entry name" value="MdtA-like_HH"/>
</dbReference>
<evidence type="ECO:0000259" key="4">
    <source>
        <dbReference type="Pfam" id="PF25917"/>
    </source>
</evidence>
<feature type="domain" description="Multidrug resistance protein MdtA-like barrel-sandwich hybrid" evidence="4">
    <location>
        <begin position="72"/>
        <end position="193"/>
    </location>
</feature>
<comment type="similarity">
    <text evidence="1">Belongs to the membrane fusion protein (MFP) (TC 8.A.1) family.</text>
</comment>
<evidence type="ECO:0000259" key="5">
    <source>
        <dbReference type="Pfam" id="PF25954"/>
    </source>
</evidence>
<dbReference type="InterPro" id="IPR058792">
    <property type="entry name" value="Beta-barrel_RND_2"/>
</dbReference>
<gene>
    <name evidence="6" type="ORF">AMOR_41590</name>
</gene>
<keyword evidence="7" id="KW-1185">Reference proteome</keyword>
<evidence type="ECO:0000313" key="6">
    <source>
        <dbReference type="EMBL" id="BDG05163.1"/>
    </source>
</evidence>
<keyword evidence="2" id="KW-0175">Coiled coil</keyword>